<keyword evidence="2" id="KW-0349">Heme</keyword>
<evidence type="ECO:0000313" key="8">
    <source>
        <dbReference type="EMBL" id="SVA35217.1"/>
    </source>
</evidence>
<keyword evidence="5" id="KW-0408">Iron</keyword>
<evidence type="ECO:0000256" key="2">
    <source>
        <dbReference type="ARBA" id="ARBA00022617"/>
    </source>
</evidence>
<comment type="similarity">
    <text evidence="1">Belongs to the cytochrome P450 family.</text>
</comment>
<dbReference type="PANTHER" id="PTHR46696:SF6">
    <property type="entry name" value="P450, PUTATIVE (EUROFUNG)-RELATED"/>
    <property type="match status" value="1"/>
</dbReference>
<accession>A0A381V6C5</accession>
<dbReference type="SUPFAM" id="SSF48264">
    <property type="entry name" value="Cytochrome P450"/>
    <property type="match status" value="1"/>
</dbReference>
<dbReference type="GO" id="GO:0016705">
    <property type="term" value="F:oxidoreductase activity, acting on paired donors, with incorporation or reduction of molecular oxygen"/>
    <property type="evidence" value="ECO:0007669"/>
    <property type="project" value="InterPro"/>
</dbReference>
<feature type="compositionally biased region" description="Basic and acidic residues" evidence="7">
    <location>
        <begin position="1"/>
        <end position="11"/>
    </location>
</feature>
<dbReference type="PRINTS" id="PR00359">
    <property type="entry name" value="BP450"/>
</dbReference>
<evidence type="ECO:0000256" key="5">
    <source>
        <dbReference type="ARBA" id="ARBA00023004"/>
    </source>
</evidence>
<dbReference type="PRINTS" id="PR00385">
    <property type="entry name" value="P450"/>
</dbReference>
<evidence type="ECO:0000256" key="1">
    <source>
        <dbReference type="ARBA" id="ARBA00010617"/>
    </source>
</evidence>
<reference evidence="8" key="1">
    <citation type="submission" date="2018-05" db="EMBL/GenBank/DDBJ databases">
        <authorList>
            <person name="Lanie J.A."/>
            <person name="Ng W.-L."/>
            <person name="Kazmierczak K.M."/>
            <person name="Andrzejewski T.M."/>
            <person name="Davidsen T.M."/>
            <person name="Wayne K.J."/>
            <person name="Tettelin H."/>
            <person name="Glass J.I."/>
            <person name="Rusch D."/>
            <person name="Podicherti R."/>
            <person name="Tsui H.-C.T."/>
            <person name="Winkler M.E."/>
        </authorList>
    </citation>
    <scope>NUCLEOTIDE SEQUENCE</scope>
</reference>
<proteinExistence type="inferred from homology"/>
<dbReference type="PROSITE" id="PS00086">
    <property type="entry name" value="CYTOCHROME_P450"/>
    <property type="match status" value="1"/>
</dbReference>
<dbReference type="InterPro" id="IPR017972">
    <property type="entry name" value="Cyt_P450_CS"/>
</dbReference>
<dbReference type="GO" id="GO:0004497">
    <property type="term" value="F:monooxygenase activity"/>
    <property type="evidence" value="ECO:0007669"/>
    <property type="project" value="UniProtKB-KW"/>
</dbReference>
<name>A0A381V6C5_9ZZZZ</name>
<evidence type="ECO:0008006" key="9">
    <source>
        <dbReference type="Google" id="ProtNLM"/>
    </source>
</evidence>
<dbReference type="PANTHER" id="PTHR46696">
    <property type="entry name" value="P450, PUTATIVE (EUROFUNG)-RELATED"/>
    <property type="match status" value="1"/>
</dbReference>
<dbReference type="InterPro" id="IPR001128">
    <property type="entry name" value="Cyt_P450"/>
</dbReference>
<feature type="region of interest" description="Disordered" evidence="7">
    <location>
        <begin position="1"/>
        <end position="25"/>
    </location>
</feature>
<dbReference type="AlphaFoldDB" id="A0A381V6C5"/>
<evidence type="ECO:0000256" key="7">
    <source>
        <dbReference type="SAM" id="MobiDB-lite"/>
    </source>
</evidence>
<dbReference type="Gene3D" id="1.10.630.10">
    <property type="entry name" value="Cytochrome P450"/>
    <property type="match status" value="1"/>
</dbReference>
<keyword evidence="4" id="KW-0560">Oxidoreductase</keyword>
<dbReference type="GO" id="GO:0005506">
    <property type="term" value="F:iron ion binding"/>
    <property type="evidence" value="ECO:0007669"/>
    <property type="project" value="InterPro"/>
</dbReference>
<organism evidence="8">
    <name type="scientific">marine metagenome</name>
    <dbReference type="NCBI Taxonomy" id="408172"/>
    <lineage>
        <taxon>unclassified sequences</taxon>
        <taxon>metagenomes</taxon>
        <taxon>ecological metagenomes</taxon>
    </lineage>
</organism>
<evidence type="ECO:0000256" key="4">
    <source>
        <dbReference type="ARBA" id="ARBA00023002"/>
    </source>
</evidence>
<dbReference type="InterPro" id="IPR036396">
    <property type="entry name" value="Cyt_P450_sf"/>
</dbReference>
<protein>
    <recommendedName>
        <fullName evidence="9">Cytochrome P450</fullName>
    </recommendedName>
</protein>
<dbReference type="InterPro" id="IPR002397">
    <property type="entry name" value="Cyt_P450_B"/>
</dbReference>
<evidence type="ECO:0000256" key="6">
    <source>
        <dbReference type="ARBA" id="ARBA00023033"/>
    </source>
</evidence>
<dbReference type="Pfam" id="PF00067">
    <property type="entry name" value="p450"/>
    <property type="match status" value="1"/>
</dbReference>
<dbReference type="EMBL" id="UINC01007817">
    <property type="protein sequence ID" value="SVA35217.1"/>
    <property type="molecule type" value="Genomic_DNA"/>
</dbReference>
<keyword evidence="3" id="KW-0479">Metal-binding</keyword>
<evidence type="ECO:0000256" key="3">
    <source>
        <dbReference type="ARBA" id="ARBA00022723"/>
    </source>
</evidence>
<sequence length="411" mass="45524">MTGAPDDRENEANIDLNEDTTGALQMNNPEFNRHPQSGYRMLRDSGPVVTLPGIVPSRANADAHLVGRHADVVTVLRSPDIFSSRFDAVHIGQVRPLIPLQIDPPDHAKYRKLLDPLFAPRRIALLEDRTRTLVSDLVDSVADAGGCNFHAAVSEPLPSTVFLELLGLPVSRAAEFIALKDGIIRPRARTPEERSAMVDAAGARIYAVLQEVIDERLEAPQDCFISGFLDAEVDGERLTREEVVDICYLFFLAGLDTVTASLDCMMARLALHPAERRRLADDSSVIPRAVEEMLRWETPVTSVVRVTTQDTELSGCPIPADEVVSVMLGSANTDERAWDEAESVDIDRRVNKHLAFGGGVHRCLGSHLARMELRVVLEEWHARIPEYRVPEGVELDFSPSLRQIADLPLVW</sequence>
<dbReference type="GO" id="GO:0020037">
    <property type="term" value="F:heme binding"/>
    <property type="evidence" value="ECO:0007669"/>
    <property type="project" value="InterPro"/>
</dbReference>
<keyword evidence="6" id="KW-0503">Monooxygenase</keyword>
<gene>
    <name evidence="8" type="ORF">METZ01_LOCUS88071</name>
</gene>
<dbReference type="FunFam" id="1.10.630.10:FF:000018">
    <property type="entry name" value="Cytochrome P450 monooxygenase"/>
    <property type="match status" value="1"/>
</dbReference>